<dbReference type="InterPro" id="IPR043148">
    <property type="entry name" value="TagF_C"/>
</dbReference>
<evidence type="ECO:0000313" key="1">
    <source>
        <dbReference type="EMBL" id="AZY91958.1"/>
    </source>
</evidence>
<dbReference type="GO" id="GO:0047355">
    <property type="term" value="F:CDP-glycerol glycerophosphotransferase activity"/>
    <property type="evidence" value="ECO:0007669"/>
    <property type="project" value="InterPro"/>
</dbReference>
<dbReference type="Gene3D" id="3.40.50.12580">
    <property type="match status" value="1"/>
</dbReference>
<dbReference type="GO" id="GO:0016020">
    <property type="term" value="C:membrane"/>
    <property type="evidence" value="ECO:0007669"/>
    <property type="project" value="InterPro"/>
</dbReference>
<dbReference type="AlphaFoldDB" id="A0A3Q9TCP6"/>
<dbReference type="PANTHER" id="PTHR37316:SF3">
    <property type="entry name" value="TEICHOIC ACID GLYCEROL-PHOSPHATE TRANSFERASE"/>
    <property type="match status" value="1"/>
</dbReference>
<keyword evidence="1" id="KW-0808">Transferase</keyword>
<dbReference type="RefSeq" id="WP_010891360.1">
    <property type="nucleotide sequence ID" value="NZ_JAQGDB010000001.1"/>
</dbReference>
<dbReference type="InterPro" id="IPR051612">
    <property type="entry name" value="Teichoic_Acid_Biosynth"/>
</dbReference>
<dbReference type="PANTHER" id="PTHR37316">
    <property type="entry name" value="TEICHOIC ACID GLYCEROL-PHOSPHATE PRIMASE"/>
    <property type="match status" value="1"/>
</dbReference>
<dbReference type="EMBL" id="MH678635">
    <property type="protein sequence ID" value="AZY91958.1"/>
    <property type="molecule type" value="Genomic_DNA"/>
</dbReference>
<reference evidence="1" key="1">
    <citation type="journal article" date="2019" name="FEMS Microbiol. Lett.">
        <title>High-throughput screening for texturing Lactococcus strains.</title>
        <authorList>
            <person name="Poulsen V.K."/>
            <person name="Derkx P."/>
            <person name="Oregaard G."/>
        </authorList>
    </citation>
    <scope>NUCLEOTIDE SEQUENCE</scope>
    <source>
        <strain evidence="1">Llc3</strain>
    </source>
</reference>
<dbReference type="InterPro" id="IPR007554">
    <property type="entry name" value="Glycerophosphate_synth"/>
</dbReference>
<accession>A0A3Q9TCP6</accession>
<sequence length="396" mass="47514">MRYFKILFEIIQLLVASILCRLYKNPNDIWLINEKPDEARDNGYAFYQYLRKNFPDIKVYYVISKESTDIYKFDNETNIVFYKSFLHFILYIKSKVLISSQTLPYPSSRKLCEALMYLNLNKPKRIWLQHGVTKDKLPYENMAREIFKYDLITCVSLKEANFIMKEYGYNEDQVKALGFARYDNLPIGNNNTFDILIMPTFRKGYEIKNFSLPTDSETKHFEESVFFKTYVDLLNSEELDEYLEKSGKKAIFYLHYAFQPYAKSFSKRLMSSNVIIAERTEYDVQKLLINCELLITDYSSVFFDFSYMKKPEIFFHFDEKEYRSNHYREGYFDYKTDGFGPVVNSKEELLTEIKEFIDNPSLLMEFNKRANNFFKYTDNNNCQRILKEIWRINETN</sequence>
<organism evidence="1">
    <name type="scientific">Lactococcus lactis</name>
    <dbReference type="NCBI Taxonomy" id="1358"/>
    <lineage>
        <taxon>Bacteria</taxon>
        <taxon>Bacillati</taxon>
        <taxon>Bacillota</taxon>
        <taxon>Bacilli</taxon>
        <taxon>Lactobacillales</taxon>
        <taxon>Streptococcaceae</taxon>
        <taxon>Lactococcus</taxon>
    </lineage>
</organism>
<proteinExistence type="predicted"/>
<protein>
    <submittedName>
        <fullName evidence="1">Glycerophosphotransferase family protein</fullName>
    </submittedName>
</protein>
<name>A0A3Q9TCP6_9LACT</name>
<dbReference type="Pfam" id="PF04464">
    <property type="entry name" value="Glyphos_transf"/>
    <property type="match status" value="1"/>
</dbReference>
<dbReference type="SUPFAM" id="SSF53756">
    <property type="entry name" value="UDP-Glycosyltransferase/glycogen phosphorylase"/>
    <property type="match status" value="1"/>
</dbReference>